<dbReference type="EMBL" id="CP118615">
    <property type="protein sequence ID" value="WDZ87176.1"/>
    <property type="molecule type" value="Genomic_DNA"/>
</dbReference>
<gene>
    <name evidence="1" type="ORF">PVK37_12610</name>
</gene>
<dbReference type="RefSeq" id="WP_275034080.1">
    <property type="nucleotide sequence ID" value="NZ_CP118615.1"/>
</dbReference>
<proteinExistence type="predicted"/>
<sequence>MSGRGWRVLVLVLVATSLGLTLALVTANRSARLASEAATEAQEARETSEQQLCLLVIGFDEAYREAPPQTPAGRRVADTVAALRRIYGCPS</sequence>
<protein>
    <submittedName>
        <fullName evidence="1">Uncharacterized protein</fullName>
    </submittedName>
</protein>
<name>A0ABY7ZXQ4_9ACTN</name>
<reference evidence="1 2" key="1">
    <citation type="submission" date="2023-02" db="EMBL/GenBank/DDBJ databases">
        <authorList>
            <person name="Mo P."/>
        </authorList>
    </citation>
    <scope>NUCLEOTIDE SEQUENCE [LARGE SCALE GENOMIC DNA]</scope>
    <source>
        <strain evidence="1 2">HUAS 3</strain>
    </source>
</reference>
<dbReference type="Proteomes" id="UP001219605">
    <property type="component" value="Chromosome"/>
</dbReference>
<evidence type="ECO:0000313" key="1">
    <source>
        <dbReference type="EMBL" id="WDZ87176.1"/>
    </source>
</evidence>
<accession>A0ABY7ZXQ4</accession>
<organism evidence="1 2">
    <name type="scientific">Micromonospora cathayae</name>
    <dbReference type="NCBI Taxonomy" id="3028804"/>
    <lineage>
        <taxon>Bacteria</taxon>
        <taxon>Bacillati</taxon>
        <taxon>Actinomycetota</taxon>
        <taxon>Actinomycetes</taxon>
        <taxon>Micromonosporales</taxon>
        <taxon>Micromonosporaceae</taxon>
        <taxon>Micromonospora</taxon>
    </lineage>
</organism>
<evidence type="ECO:0000313" key="2">
    <source>
        <dbReference type="Proteomes" id="UP001219605"/>
    </source>
</evidence>
<keyword evidence="2" id="KW-1185">Reference proteome</keyword>